<dbReference type="EMBL" id="JBHSPR010000054">
    <property type="protein sequence ID" value="MFC6022044.1"/>
    <property type="molecule type" value="Genomic_DNA"/>
</dbReference>
<protein>
    <submittedName>
        <fullName evidence="2">Uncharacterized protein</fullName>
    </submittedName>
</protein>
<evidence type="ECO:0000313" key="2">
    <source>
        <dbReference type="EMBL" id="MFC6022044.1"/>
    </source>
</evidence>
<name>A0ABW1KM32_9ACTN</name>
<keyword evidence="1" id="KW-0732">Signal</keyword>
<keyword evidence="3" id="KW-1185">Reference proteome</keyword>
<comment type="caution">
    <text evidence="2">The sequence shown here is derived from an EMBL/GenBank/DDBJ whole genome shotgun (WGS) entry which is preliminary data.</text>
</comment>
<dbReference type="Proteomes" id="UP001596203">
    <property type="component" value="Unassembled WGS sequence"/>
</dbReference>
<reference evidence="3" key="1">
    <citation type="journal article" date="2019" name="Int. J. Syst. Evol. Microbiol.">
        <title>The Global Catalogue of Microorganisms (GCM) 10K type strain sequencing project: providing services to taxonomists for standard genome sequencing and annotation.</title>
        <authorList>
            <consortium name="The Broad Institute Genomics Platform"/>
            <consortium name="The Broad Institute Genome Sequencing Center for Infectious Disease"/>
            <person name="Wu L."/>
            <person name="Ma J."/>
        </authorList>
    </citation>
    <scope>NUCLEOTIDE SEQUENCE [LARGE SCALE GENOMIC DNA]</scope>
    <source>
        <strain evidence="3">ZS-35-S2</strain>
    </source>
</reference>
<proteinExistence type="predicted"/>
<organism evidence="2 3">
    <name type="scientific">Plantactinospora solaniradicis</name>
    <dbReference type="NCBI Taxonomy" id="1723736"/>
    <lineage>
        <taxon>Bacteria</taxon>
        <taxon>Bacillati</taxon>
        <taxon>Actinomycetota</taxon>
        <taxon>Actinomycetes</taxon>
        <taxon>Micromonosporales</taxon>
        <taxon>Micromonosporaceae</taxon>
        <taxon>Plantactinospora</taxon>
    </lineage>
</organism>
<sequence length="275" mass="29152">MRRTFVRSVVAALVAVVATLPGGARPAQASTGSLLSPITQIYGTLAGGGQPEQVVRQVVTAVAGIRADVLAQLERVSISGVRTCATRHVVEFADLERLAPAAVRTWARDATACVALIDAHLQAAQVGPPQPTPVGPADAKHTVDLLGLVVNVVGPIAMTARLHAGLGNDGLRQVLVGANTTVVSKIEPWCSEGPVYEDDSNVYELWFVCYAFNYSTLPTIGRAEAFQLFLLPPGCEPWHSCEAAPLGPPVDKDRVRSETMKHTSWVVARAVLPLL</sequence>
<evidence type="ECO:0000256" key="1">
    <source>
        <dbReference type="SAM" id="SignalP"/>
    </source>
</evidence>
<dbReference type="RefSeq" id="WP_377431083.1">
    <property type="nucleotide sequence ID" value="NZ_JBHSPR010000054.1"/>
</dbReference>
<accession>A0ABW1KM32</accession>
<feature type="chain" id="PRO_5045496676" evidence="1">
    <location>
        <begin position="30"/>
        <end position="275"/>
    </location>
</feature>
<feature type="signal peptide" evidence="1">
    <location>
        <begin position="1"/>
        <end position="29"/>
    </location>
</feature>
<evidence type="ECO:0000313" key="3">
    <source>
        <dbReference type="Proteomes" id="UP001596203"/>
    </source>
</evidence>
<gene>
    <name evidence="2" type="ORF">ACFP2T_38505</name>
</gene>